<keyword evidence="5" id="KW-1185">Reference proteome</keyword>
<dbReference type="EMBL" id="CP042997">
    <property type="protein sequence ID" value="QEH37869.1"/>
    <property type="molecule type" value="Genomic_DNA"/>
</dbReference>
<feature type="region of interest" description="Disordered" evidence="1">
    <location>
        <begin position="103"/>
        <end position="131"/>
    </location>
</feature>
<proteinExistence type="predicted"/>
<feature type="compositionally biased region" description="Acidic residues" evidence="1">
    <location>
        <begin position="363"/>
        <end position="380"/>
    </location>
</feature>
<organism evidence="4 5">
    <name type="scientific">Aquisphaera giovannonii</name>
    <dbReference type="NCBI Taxonomy" id="406548"/>
    <lineage>
        <taxon>Bacteria</taxon>
        <taxon>Pseudomonadati</taxon>
        <taxon>Planctomycetota</taxon>
        <taxon>Planctomycetia</taxon>
        <taxon>Isosphaerales</taxon>
        <taxon>Isosphaeraceae</taxon>
        <taxon>Aquisphaera</taxon>
    </lineage>
</organism>
<feature type="compositionally biased region" description="Basic and acidic residues" evidence="1">
    <location>
        <begin position="322"/>
        <end position="341"/>
    </location>
</feature>
<feature type="transmembrane region" description="Helical" evidence="2">
    <location>
        <begin position="472"/>
        <end position="495"/>
    </location>
</feature>
<evidence type="ECO:0000313" key="5">
    <source>
        <dbReference type="Proteomes" id="UP000324233"/>
    </source>
</evidence>
<dbReference type="Proteomes" id="UP000324233">
    <property type="component" value="Chromosome"/>
</dbReference>
<feature type="compositionally biased region" description="Polar residues" evidence="1">
    <location>
        <begin position="286"/>
        <end position="298"/>
    </location>
</feature>
<evidence type="ECO:0000259" key="3">
    <source>
        <dbReference type="Pfam" id="PF12728"/>
    </source>
</evidence>
<reference evidence="4 5" key="1">
    <citation type="submission" date="2019-08" db="EMBL/GenBank/DDBJ databases">
        <title>Deep-cultivation of Planctomycetes and their phenomic and genomic characterization uncovers novel biology.</title>
        <authorList>
            <person name="Wiegand S."/>
            <person name="Jogler M."/>
            <person name="Boedeker C."/>
            <person name="Pinto D."/>
            <person name="Vollmers J."/>
            <person name="Rivas-Marin E."/>
            <person name="Kohn T."/>
            <person name="Peeters S.H."/>
            <person name="Heuer A."/>
            <person name="Rast P."/>
            <person name="Oberbeckmann S."/>
            <person name="Bunk B."/>
            <person name="Jeske O."/>
            <person name="Meyerdierks A."/>
            <person name="Storesund J.E."/>
            <person name="Kallscheuer N."/>
            <person name="Luecker S."/>
            <person name="Lage O.M."/>
            <person name="Pohl T."/>
            <person name="Merkel B.J."/>
            <person name="Hornburger P."/>
            <person name="Mueller R.-W."/>
            <person name="Bruemmer F."/>
            <person name="Labrenz M."/>
            <person name="Spormann A.M."/>
            <person name="Op den Camp H."/>
            <person name="Overmann J."/>
            <person name="Amann R."/>
            <person name="Jetten M.S.M."/>
            <person name="Mascher T."/>
            <person name="Medema M.H."/>
            <person name="Devos D.P."/>
            <person name="Kaster A.-K."/>
            <person name="Ovreas L."/>
            <person name="Rohde M."/>
            <person name="Galperin M.Y."/>
            <person name="Jogler C."/>
        </authorList>
    </citation>
    <scope>NUCLEOTIDE SEQUENCE [LARGE SCALE GENOMIC DNA]</scope>
    <source>
        <strain evidence="4 5">OJF2</strain>
    </source>
</reference>
<dbReference type="InterPro" id="IPR041657">
    <property type="entry name" value="HTH_17"/>
</dbReference>
<dbReference type="AlphaFoldDB" id="A0A5B9WCB3"/>
<evidence type="ECO:0000313" key="4">
    <source>
        <dbReference type="EMBL" id="QEH37869.1"/>
    </source>
</evidence>
<evidence type="ECO:0000256" key="2">
    <source>
        <dbReference type="SAM" id="Phobius"/>
    </source>
</evidence>
<keyword evidence="2" id="KW-1133">Transmembrane helix</keyword>
<sequence length="523" mass="55490">MAQFYTLEEAARVLGMSPEELKSKAQHREIRAFLDGGSWRFRVVDIDELARHRGLGSDAELRLSDLEVPAAADAENVEDLDLSEFQLGAARPDLADETMDLNAFKGGRSDDRPAPEMGSDHDLLFDDLSVPPNPVTGSSSVIIGMKSTGKLPSDSDVRLVPENVKGASDSDVRLASPDPDLRHPSDSDVTLIKDDTADHGFLHPAGSGSNDTAVRPSPMVGSSAEVPAAESDSDFELNPSSDLVDVLKPESGSDFELSALDASDEFESTPLKPSDSDVTAADPNLSGINLSRPSDSGINLQTAGAFDLGGHESIELAPLSDDELKTFKPEAAKPAKADPGKPRPSLSATPPPAVKKGEKDIFDDTDFEVDVPSIADDESSDDHTMQLEAASDFDIEDSDSGSEVFAIDEEDVDQNAATAMAPSAFAGDDEDEDDGFEEAVSSEMATAWSSDEGATSGPAPAMVISREAAPEWGGLWVGLLCFATLCIVFASFVAWDLMRNLNDFHETHHGSGLIQALAGLFPK</sequence>
<protein>
    <recommendedName>
        <fullName evidence="3">Helix-turn-helix domain-containing protein</fullName>
    </recommendedName>
</protein>
<keyword evidence="2" id="KW-0472">Membrane</keyword>
<dbReference type="RefSeq" id="WP_148597374.1">
    <property type="nucleotide sequence ID" value="NZ_CP042997.1"/>
</dbReference>
<name>A0A5B9WCB3_9BACT</name>
<feature type="compositionally biased region" description="Basic and acidic residues" evidence="1">
    <location>
        <begin position="179"/>
        <end position="201"/>
    </location>
</feature>
<feature type="region of interest" description="Disordered" evidence="1">
    <location>
        <begin position="162"/>
        <end position="298"/>
    </location>
</feature>
<dbReference type="OrthoDB" id="283946at2"/>
<evidence type="ECO:0000256" key="1">
    <source>
        <dbReference type="SAM" id="MobiDB-lite"/>
    </source>
</evidence>
<dbReference type="KEGG" id="agv:OJF2_64610"/>
<gene>
    <name evidence="4" type="ORF">OJF2_64610</name>
</gene>
<dbReference type="Pfam" id="PF12728">
    <property type="entry name" value="HTH_17"/>
    <property type="match status" value="1"/>
</dbReference>
<feature type="domain" description="Helix-turn-helix" evidence="3">
    <location>
        <begin position="4"/>
        <end position="52"/>
    </location>
</feature>
<accession>A0A5B9WCB3</accession>
<feature type="compositionally biased region" description="Basic and acidic residues" evidence="1">
    <location>
        <begin position="107"/>
        <end position="124"/>
    </location>
</feature>
<feature type="region of interest" description="Disordered" evidence="1">
    <location>
        <begin position="319"/>
        <end position="383"/>
    </location>
</feature>
<keyword evidence="2" id="KW-0812">Transmembrane</keyword>